<evidence type="ECO:0000313" key="2">
    <source>
        <dbReference type="EMBL" id="QEK39668.1"/>
    </source>
</evidence>
<reference evidence="2 3" key="1">
    <citation type="submission" date="2019-08" db="EMBL/GenBank/DDBJ databases">
        <title>Highly reduced genomes of protist endosymbionts show evolutionary convergence.</title>
        <authorList>
            <person name="George E."/>
            <person name="Husnik F."/>
            <person name="Tashyreva D."/>
            <person name="Prokopchuk G."/>
            <person name="Horak A."/>
            <person name="Kwong W.K."/>
            <person name="Lukes J."/>
            <person name="Keeling P.J."/>
        </authorList>
    </citation>
    <scope>NUCLEOTIDE SEQUENCE [LARGE SCALE GENOMIC DNA]</scope>
    <source>
        <strain evidence="2">1621</strain>
    </source>
</reference>
<feature type="transmembrane region" description="Helical" evidence="1">
    <location>
        <begin position="6"/>
        <end position="25"/>
    </location>
</feature>
<dbReference type="EMBL" id="CP043312">
    <property type="protein sequence ID" value="QEK39668.1"/>
    <property type="molecule type" value="Genomic_DNA"/>
</dbReference>
<name>A0A5C0UHV4_9RICK</name>
<dbReference type="RefSeq" id="WP_148952029.1">
    <property type="nucleotide sequence ID" value="NZ_CP043312.1"/>
</dbReference>
<dbReference type="AlphaFoldDB" id="A0A5C0UHV4"/>
<gene>
    <name evidence="2" type="ORF">FZC37_01835</name>
</gene>
<accession>A0A5C0UHV4</accession>
<keyword evidence="1" id="KW-0812">Transmembrane</keyword>
<keyword evidence="1" id="KW-0472">Membrane</keyword>
<evidence type="ECO:0000256" key="1">
    <source>
        <dbReference type="SAM" id="Phobius"/>
    </source>
</evidence>
<evidence type="ECO:0000313" key="3">
    <source>
        <dbReference type="Proteomes" id="UP000323844"/>
    </source>
</evidence>
<keyword evidence="3" id="KW-1185">Reference proteome</keyword>
<proteinExistence type="predicted"/>
<keyword evidence="1" id="KW-1133">Transmembrane helix</keyword>
<organism evidence="2 3">
    <name type="scientific">Candidatus Sneabacter namystus</name>
    <dbReference type="NCBI Taxonomy" id="2601646"/>
    <lineage>
        <taxon>Bacteria</taxon>
        <taxon>Pseudomonadati</taxon>
        <taxon>Pseudomonadota</taxon>
        <taxon>Alphaproteobacteria</taxon>
        <taxon>Rickettsiales</taxon>
        <taxon>Rickettsiaceae</taxon>
        <taxon>Rickettsieae</taxon>
        <taxon>Candidatus Sneabacter</taxon>
    </lineage>
</organism>
<dbReference type="KEGG" id="snay:FZC37_01835"/>
<protein>
    <submittedName>
        <fullName evidence="2">Uncharacterized protein</fullName>
    </submittedName>
</protein>
<dbReference type="Proteomes" id="UP000323844">
    <property type="component" value="Chromosome"/>
</dbReference>
<sequence>MDTIYLAIILSGCVFVMLYCTMIMLGMRKDIKALTIIQEQVCESILALQDELKVVMMSFRDRNMGLEVVKNDCQKSRNEYEHDVKVSNYVTQVTDVDDQSDFACKTNLLMLGSGGLVRAGHCSVMKISQNYYNSVKKVKLHE</sequence>